<accession>M3FPM1</accession>
<organism evidence="2 3">
    <name type="scientific">Streptomyces bottropensis ATCC 25435</name>
    <dbReference type="NCBI Taxonomy" id="1054862"/>
    <lineage>
        <taxon>Bacteria</taxon>
        <taxon>Bacillati</taxon>
        <taxon>Actinomycetota</taxon>
        <taxon>Actinomycetes</taxon>
        <taxon>Kitasatosporales</taxon>
        <taxon>Streptomycetaceae</taxon>
        <taxon>Streptomyces</taxon>
    </lineage>
</organism>
<sequence>MVVPDLLRECPTHRFPSGRLVRAPAQLEISEVAGARTPRMSAGRRARWSASRCSSSRVARSARN</sequence>
<gene>
    <name evidence="2" type="ORF">SBD_3737</name>
</gene>
<evidence type="ECO:0000313" key="2">
    <source>
        <dbReference type="EMBL" id="EMF54069.1"/>
    </source>
</evidence>
<evidence type="ECO:0000256" key="1">
    <source>
        <dbReference type="SAM" id="MobiDB-lite"/>
    </source>
</evidence>
<feature type="compositionally biased region" description="Low complexity" evidence="1">
    <location>
        <begin position="48"/>
        <end position="64"/>
    </location>
</feature>
<proteinExistence type="predicted"/>
<dbReference type="EMBL" id="KB405078">
    <property type="protein sequence ID" value="EMF54069.1"/>
    <property type="molecule type" value="Genomic_DNA"/>
</dbReference>
<dbReference type="Proteomes" id="UP000030760">
    <property type="component" value="Unassembled WGS sequence"/>
</dbReference>
<dbReference type="AlphaFoldDB" id="M3FPM1"/>
<protein>
    <submittedName>
        <fullName evidence="2">Uncharacterized protein</fullName>
    </submittedName>
</protein>
<reference evidence="3" key="1">
    <citation type="journal article" date="2013" name="Genome Announc.">
        <title>Draft Genome Sequence of Streptomyces bottropensis ATCC 25435, a Bottromycin-Producing Actinomycete.</title>
        <authorList>
            <person name="Zhang H."/>
            <person name="Zhou W."/>
            <person name="Zhuang Y."/>
            <person name="Liang X."/>
            <person name="Liu T."/>
        </authorList>
    </citation>
    <scope>NUCLEOTIDE SEQUENCE [LARGE SCALE GENOMIC DNA]</scope>
    <source>
        <strain evidence="3">ATCC 25435</strain>
    </source>
</reference>
<name>M3FPM1_9ACTN</name>
<evidence type="ECO:0000313" key="3">
    <source>
        <dbReference type="Proteomes" id="UP000030760"/>
    </source>
</evidence>
<feature type="region of interest" description="Disordered" evidence="1">
    <location>
        <begin position="32"/>
        <end position="64"/>
    </location>
</feature>